<dbReference type="InterPro" id="IPR003500">
    <property type="entry name" value="RpiB_LacA_LacB"/>
</dbReference>
<evidence type="ECO:0000313" key="5">
    <source>
        <dbReference type="Proteomes" id="UP000886819"/>
    </source>
</evidence>
<dbReference type="GO" id="GO:0005975">
    <property type="term" value="P:carbohydrate metabolic process"/>
    <property type="evidence" value="ECO:0007669"/>
    <property type="project" value="InterPro"/>
</dbReference>
<organism evidence="4 5">
    <name type="scientific">Candidatus Avichristensenella intestinipullorum</name>
    <dbReference type="NCBI Taxonomy" id="2840693"/>
    <lineage>
        <taxon>Bacteria</taxon>
        <taxon>Bacillati</taxon>
        <taxon>Bacillota</taxon>
        <taxon>Clostridia</taxon>
        <taxon>Candidatus Avichristensenella</taxon>
    </lineage>
</organism>
<gene>
    <name evidence="4" type="primary">rpiB</name>
    <name evidence="4" type="ORF">IAA66_02115</name>
</gene>
<keyword evidence="2 4" id="KW-0413">Isomerase</keyword>
<comment type="caution">
    <text evidence="4">The sequence shown here is derived from an EMBL/GenBank/DDBJ whole genome shotgun (WGS) entry which is preliminary data.</text>
</comment>
<dbReference type="Gene3D" id="3.40.1400.10">
    <property type="entry name" value="Sugar-phosphate isomerase, RpiB/LacA/LacB"/>
    <property type="match status" value="1"/>
</dbReference>
<feature type="active site" description="Proton donor" evidence="3">
    <location>
        <position position="98"/>
    </location>
</feature>
<evidence type="ECO:0000256" key="3">
    <source>
        <dbReference type="PIRSR" id="PIRSR005384-1"/>
    </source>
</evidence>
<protein>
    <submittedName>
        <fullName evidence="4">Ribose 5-phosphate isomerase B</fullName>
        <ecNumber evidence="4">5.3.1.6</ecNumber>
    </submittedName>
</protein>
<dbReference type="NCBIfam" id="TIGR00689">
    <property type="entry name" value="rpiB_lacA_lacB"/>
    <property type="match status" value="1"/>
</dbReference>
<feature type="active site" description="Proton acceptor" evidence="3">
    <location>
        <position position="65"/>
    </location>
</feature>
<dbReference type="InterPro" id="IPR036569">
    <property type="entry name" value="RpiB_LacA_LacB_sf"/>
</dbReference>
<dbReference type="GO" id="GO:0004751">
    <property type="term" value="F:ribose-5-phosphate isomerase activity"/>
    <property type="evidence" value="ECO:0007669"/>
    <property type="project" value="UniProtKB-EC"/>
</dbReference>
<dbReference type="EC" id="5.3.1.6" evidence="4"/>
<dbReference type="PIRSF" id="PIRSF005384">
    <property type="entry name" value="RpiB_LacA_B"/>
    <property type="match status" value="1"/>
</dbReference>
<name>A0A9D0YX15_9FIRM</name>
<dbReference type="NCBIfam" id="NF004051">
    <property type="entry name" value="PRK05571.1"/>
    <property type="match status" value="1"/>
</dbReference>
<dbReference type="AlphaFoldDB" id="A0A9D0YX15"/>
<dbReference type="NCBIfam" id="TIGR01120">
    <property type="entry name" value="rpiB"/>
    <property type="match status" value="1"/>
</dbReference>
<evidence type="ECO:0000313" key="4">
    <source>
        <dbReference type="EMBL" id="HIQ62368.1"/>
    </source>
</evidence>
<dbReference type="PANTHER" id="PTHR43732">
    <property type="entry name" value="RIBOSE 5-PHOSPHATE ISOMERASE-RELATED"/>
    <property type="match status" value="1"/>
</dbReference>
<dbReference type="InterPro" id="IPR051812">
    <property type="entry name" value="SPI_LacAB/RpiB"/>
</dbReference>
<dbReference type="PANTHER" id="PTHR43732:SF1">
    <property type="entry name" value="RIBOSE 5-PHOSPHATE ISOMERASE"/>
    <property type="match status" value="1"/>
</dbReference>
<dbReference type="InterPro" id="IPR004785">
    <property type="entry name" value="RpiB"/>
</dbReference>
<evidence type="ECO:0000256" key="1">
    <source>
        <dbReference type="ARBA" id="ARBA00008754"/>
    </source>
</evidence>
<dbReference type="Proteomes" id="UP000886819">
    <property type="component" value="Unassembled WGS sequence"/>
</dbReference>
<evidence type="ECO:0000256" key="2">
    <source>
        <dbReference type="ARBA" id="ARBA00023235"/>
    </source>
</evidence>
<reference evidence="4" key="2">
    <citation type="journal article" date="2021" name="PeerJ">
        <title>Extensive microbial diversity within the chicken gut microbiome revealed by metagenomics and culture.</title>
        <authorList>
            <person name="Gilroy R."/>
            <person name="Ravi A."/>
            <person name="Getino M."/>
            <person name="Pursley I."/>
            <person name="Horton D.L."/>
            <person name="Alikhan N.F."/>
            <person name="Baker D."/>
            <person name="Gharbi K."/>
            <person name="Hall N."/>
            <person name="Watson M."/>
            <person name="Adriaenssens E.M."/>
            <person name="Foster-Nyarko E."/>
            <person name="Jarju S."/>
            <person name="Secka A."/>
            <person name="Antonio M."/>
            <person name="Oren A."/>
            <person name="Chaudhuri R.R."/>
            <person name="La Ragione R."/>
            <person name="Hildebrand F."/>
            <person name="Pallen M.J."/>
        </authorList>
    </citation>
    <scope>NUCLEOTIDE SEQUENCE</scope>
    <source>
        <strain evidence="4">ChiHile30-977</strain>
    </source>
</reference>
<accession>A0A9D0YX15</accession>
<dbReference type="Pfam" id="PF02502">
    <property type="entry name" value="LacAB_rpiB"/>
    <property type="match status" value="1"/>
</dbReference>
<dbReference type="EMBL" id="DVFI01000029">
    <property type="protein sequence ID" value="HIQ62368.1"/>
    <property type="molecule type" value="Genomic_DNA"/>
</dbReference>
<reference evidence="4" key="1">
    <citation type="submission" date="2020-10" db="EMBL/GenBank/DDBJ databases">
        <authorList>
            <person name="Gilroy R."/>
        </authorList>
    </citation>
    <scope>NUCLEOTIDE SEQUENCE</scope>
    <source>
        <strain evidence="4">ChiHile30-977</strain>
    </source>
</reference>
<proteinExistence type="inferred from homology"/>
<comment type="similarity">
    <text evidence="1">Belongs to the LacAB/RpiB family.</text>
</comment>
<sequence length="150" mass="16209">MHIAFGCDNAASELKRELMELAQSLGHVCHDCGIREGEANDYPLYAARAARMVQSGQCERGVVVCGTGVGMSLACNKMKGIRCALCSDCYTARMARAHNDANMIAMGARVMGPELAKTILETFLSASFEGGRHQRRLALIERLEAGEALE</sequence>
<dbReference type="SUPFAM" id="SSF89623">
    <property type="entry name" value="Ribose/Galactose isomerase RpiB/AlsB"/>
    <property type="match status" value="1"/>
</dbReference>